<dbReference type="Proteomes" id="UP001065298">
    <property type="component" value="Chromosome 3"/>
</dbReference>
<comment type="caution">
    <text evidence="1">The sequence shown here is derived from an EMBL/GenBank/DDBJ whole genome shotgun (WGS) entry which is preliminary data.</text>
</comment>
<keyword evidence="2" id="KW-1185">Reference proteome</keyword>
<protein>
    <submittedName>
        <fullName evidence="1">Uncharacterized protein</fullName>
    </submittedName>
</protein>
<name>A0ACC0R586_9HYPO</name>
<dbReference type="EMBL" id="CM046505">
    <property type="protein sequence ID" value="KAI8674630.1"/>
    <property type="molecule type" value="Genomic_DNA"/>
</dbReference>
<gene>
    <name evidence="1" type="ORF">NCS57_00361700</name>
</gene>
<evidence type="ECO:0000313" key="1">
    <source>
        <dbReference type="EMBL" id="KAI8674630.1"/>
    </source>
</evidence>
<reference evidence="1" key="1">
    <citation type="submission" date="2022-06" db="EMBL/GenBank/DDBJ databases">
        <title>Fusarium solani species complex genomes reveal bases of compartmentalisation and animal pathogenesis.</title>
        <authorList>
            <person name="Tsai I.J."/>
        </authorList>
    </citation>
    <scope>NUCLEOTIDE SEQUENCE</scope>
    <source>
        <strain evidence="1">Fu6.1</strain>
    </source>
</reference>
<sequence length="304" mass="34857">MAAKRKDSSALGSYMAMLLTCKLISSECLRSIYQSTTFIVTDYLAVQGLFGSCNSHPILRERRGFYEDRIKPPPAFLQYARHIEISLDRNYPLHHRCCWGMATRKEADENLACQEGEPCDDLEPEAHEPCDFHWLHLERFRNLRSLKIWISTRNSNLYGGLFTHPTGVEEVDFEELRTLLSGLANVESVVLSAPLSKHVEPDEGYVEGYYTTHKIPMEWIYDQKVLIDALTKIYGSNYMLTRGAALMVVDTTQREPEKLKQKLVNDDIIRDPSCKCTNCQRMIEDLKPKDKEVTEEGAEGLDIQ</sequence>
<accession>A0ACC0R586</accession>
<evidence type="ECO:0000313" key="2">
    <source>
        <dbReference type="Proteomes" id="UP001065298"/>
    </source>
</evidence>
<proteinExistence type="predicted"/>
<organism evidence="1 2">
    <name type="scientific">Fusarium keratoplasticum</name>
    <dbReference type="NCBI Taxonomy" id="1328300"/>
    <lineage>
        <taxon>Eukaryota</taxon>
        <taxon>Fungi</taxon>
        <taxon>Dikarya</taxon>
        <taxon>Ascomycota</taxon>
        <taxon>Pezizomycotina</taxon>
        <taxon>Sordariomycetes</taxon>
        <taxon>Hypocreomycetidae</taxon>
        <taxon>Hypocreales</taxon>
        <taxon>Nectriaceae</taxon>
        <taxon>Fusarium</taxon>
        <taxon>Fusarium solani species complex</taxon>
    </lineage>
</organism>